<organism evidence="3 4">
    <name type="scientific">Streptomyces viridochromogenes Tue57</name>
    <dbReference type="NCBI Taxonomy" id="1160705"/>
    <lineage>
        <taxon>Bacteria</taxon>
        <taxon>Bacillati</taxon>
        <taxon>Actinomycetota</taxon>
        <taxon>Actinomycetes</taxon>
        <taxon>Kitasatosporales</taxon>
        <taxon>Streptomycetaceae</taxon>
        <taxon>Streptomyces</taxon>
    </lineage>
</organism>
<dbReference type="EMBL" id="AMLP01000018">
    <property type="protein sequence ID" value="ELS58560.1"/>
    <property type="molecule type" value="Genomic_DNA"/>
</dbReference>
<feature type="chain" id="PRO_5003995671" description="Secreted protein" evidence="2">
    <location>
        <begin position="27"/>
        <end position="78"/>
    </location>
</feature>
<comment type="caution">
    <text evidence="3">The sequence shown here is derived from an EMBL/GenBank/DDBJ whole genome shotgun (WGS) entry which is preliminary data.</text>
</comment>
<evidence type="ECO:0000313" key="4">
    <source>
        <dbReference type="Proteomes" id="UP000011205"/>
    </source>
</evidence>
<dbReference type="PATRIC" id="fig|1160705.3.peg.450"/>
<proteinExistence type="predicted"/>
<evidence type="ECO:0000313" key="3">
    <source>
        <dbReference type="EMBL" id="ELS58560.1"/>
    </source>
</evidence>
<reference evidence="3 4" key="1">
    <citation type="journal article" date="2013" name="Genome Announc.">
        <title>Draft Genome Sequence of Streptomyces viridochromogenes Strain Tu57, Producer of Avilamycin.</title>
        <authorList>
            <person name="Gruning B.A."/>
            <person name="Erxleben A."/>
            <person name="Hahnlein A."/>
            <person name="Gunther S."/>
        </authorList>
    </citation>
    <scope>NUCLEOTIDE SEQUENCE [LARGE SCALE GENOMIC DNA]</scope>
    <source>
        <strain evidence="3 4">Tue57</strain>
    </source>
</reference>
<protein>
    <recommendedName>
        <fullName evidence="5">Secreted protein</fullName>
    </recommendedName>
</protein>
<keyword evidence="2" id="KW-0732">Signal</keyword>
<dbReference type="AlphaFoldDB" id="L8PPX1"/>
<accession>L8PPX1</accession>
<dbReference type="RefSeq" id="WP_003995801.1">
    <property type="nucleotide sequence ID" value="NZ_AMLP01000018.1"/>
</dbReference>
<name>L8PPX1_STRVR</name>
<evidence type="ECO:0000256" key="1">
    <source>
        <dbReference type="SAM" id="MobiDB-lite"/>
    </source>
</evidence>
<feature type="region of interest" description="Disordered" evidence="1">
    <location>
        <begin position="37"/>
        <end position="78"/>
    </location>
</feature>
<feature type="signal peptide" evidence="2">
    <location>
        <begin position="1"/>
        <end position="26"/>
    </location>
</feature>
<gene>
    <name evidence="3" type="ORF">STVIR_0456</name>
</gene>
<sequence>MRAPTALAAIALAGTVLLGGAGQALAYDNDDMSSAGVDFGSNSQGGFEAEESKSAFDQDASGFGQAGSIFDPTSVAND</sequence>
<evidence type="ECO:0000256" key="2">
    <source>
        <dbReference type="SAM" id="SignalP"/>
    </source>
</evidence>
<evidence type="ECO:0008006" key="5">
    <source>
        <dbReference type="Google" id="ProtNLM"/>
    </source>
</evidence>
<dbReference type="Proteomes" id="UP000011205">
    <property type="component" value="Unassembled WGS sequence"/>
</dbReference>